<evidence type="ECO:0000256" key="4">
    <source>
        <dbReference type="ARBA" id="ARBA00008819"/>
    </source>
</evidence>
<evidence type="ECO:0000256" key="1">
    <source>
        <dbReference type="ARBA" id="ARBA00000370"/>
    </source>
</evidence>
<evidence type="ECO:0000256" key="6">
    <source>
        <dbReference type="ARBA" id="ARBA00023152"/>
    </source>
</evidence>
<comment type="similarity">
    <text evidence="4 9">Belongs to the BPG-independent phosphoglycerate mutase family.</text>
</comment>
<dbReference type="AlphaFoldDB" id="A0A316TNL5"/>
<dbReference type="Gene3D" id="3.40.1450.10">
    <property type="entry name" value="BPG-independent phosphoglycerate mutase, domain B"/>
    <property type="match status" value="1"/>
</dbReference>
<reference evidence="16 17" key="1">
    <citation type="submission" date="2018-05" db="EMBL/GenBank/DDBJ databases">
        <title>Rhodohalobacter halophilus gen. nov., sp. nov., a moderately halophilic member of the family Balneolaceae.</title>
        <authorList>
            <person name="Liu Z.-W."/>
        </authorList>
    </citation>
    <scope>NUCLEOTIDE SEQUENCE [LARGE SCALE GENOMIC DNA]</scope>
    <source>
        <strain evidence="16 17">8A47</strain>
    </source>
</reference>
<keyword evidence="7 9" id="KW-0464">Manganese</keyword>
<dbReference type="CDD" id="cd16010">
    <property type="entry name" value="iPGM"/>
    <property type="match status" value="1"/>
</dbReference>
<evidence type="ECO:0000256" key="11">
    <source>
        <dbReference type="PIRSR" id="PIRSR001492-1"/>
    </source>
</evidence>
<evidence type="ECO:0000259" key="15">
    <source>
        <dbReference type="Pfam" id="PF06415"/>
    </source>
</evidence>
<feature type="binding site" evidence="9 12">
    <location>
        <begin position="259"/>
        <end position="262"/>
    </location>
    <ligand>
        <name>substrate</name>
    </ligand>
</feature>
<evidence type="ECO:0000313" key="17">
    <source>
        <dbReference type="Proteomes" id="UP000245533"/>
    </source>
</evidence>
<dbReference type="InterPro" id="IPR005995">
    <property type="entry name" value="Pgm_bpd_ind"/>
</dbReference>
<sequence>MANTTKKALLVILDGFGIADNPDVSAVDKADKPFYDSLINNYPNSKLSASGESVGLPEGQFGNSEVGHLNIGAGRIVWQELSRINKSIRDGDFFENSVLTKAFEKASSRNRVHIMGLFSDGGVHSHNNHLFALLEMAHHFGIEHTFVHAFTDGRDTSPHGGAEYARQFEEKAEEIGTGTLASIVGRYYAMDRDNRWERTRKAYELLLDGKGAVYNSAEKVFSESYNDDITDEFILPHRIKTTENSRIRKGDVVIFYNIRGDRARQITKALFQNEDVPFETRPLDLHYVTFTSYDDTFNSFAEVAFPPVRLKNTLGEVVSAHRLKQLRIAETEKYPHVTYFFNGGEEIPNPGEDRIMVPSPKVATYDLKPEMSAEEVTNRLCEELEKETYSLAVLNFANPDMVGHTGVMEAAIKAVETVDHQLKRVVNTATEHGYQVLIIADHGNADCLVQKDGSPHTAHTTAPVPVILVGEDKSVDLTQGILADVAPTLLHMMNIEKPEEMTGSSLF</sequence>
<dbReference type="EC" id="5.4.2.12" evidence="9 10"/>
<dbReference type="GO" id="GO:0004619">
    <property type="term" value="F:phosphoglycerate mutase activity"/>
    <property type="evidence" value="ECO:0007669"/>
    <property type="project" value="UniProtKB-UniRule"/>
</dbReference>
<feature type="binding site" evidence="9 13">
    <location>
        <position position="404"/>
    </location>
    <ligand>
        <name>Mn(2+)</name>
        <dbReference type="ChEBI" id="CHEBI:29035"/>
        <label>1</label>
    </ligand>
</feature>
<feature type="binding site" evidence="9 13">
    <location>
        <position position="14"/>
    </location>
    <ligand>
        <name>Mn(2+)</name>
        <dbReference type="ChEBI" id="CHEBI:29035"/>
        <label>2</label>
    </ligand>
</feature>
<dbReference type="SUPFAM" id="SSF64158">
    <property type="entry name" value="2,3-Bisphosphoglycerate-independent phosphoglycerate mutase, substrate-binding domain"/>
    <property type="match status" value="1"/>
</dbReference>
<evidence type="ECO:0000256" key="7">
    <source>
        <dbReference type="ARBA" id="ARBA00023211"/>
    </source>
</evidence>
<evidence type="ECO:0000256" key="10">
    <source>
        <dbReference type="NCBIfam" id="TIGR01307"/>
    </source>
</evidence>
<dbReference type="GO" id="GO:0006007">
    <property type="term" value="P:glucose catabolic process"/>
    <property type="evidence" value="ECO:0007669"/>
    <property type="project" value="InterPro"/>
</dbReference>
<dbReference type="OrthoDB" id="9800863at2"/>
<feature type="domain" description="Metalloenzyme" evidence="14">
    <location>
        <begin position="6"/>
        <end position="497"/>
    </location>
</feature>
<dbReference type="Pfam" id="PF06415">
    <property type="entry name" value="iPGM_N"/>
    <property type="match status" value="1"/>
</dbReference>
<gene>
    <name evidence="9" type="primary">gpmI</name>
    <name evidence="16" type="ORF">DDZ15_10145</name>
</gene>
<feature type="binding site" evidence="9 13">
    <location>
        <position position="64"/>
    </location>
    <ligand>
        <name>Mn(2+)</name>
        <dbReference type="ChEBI" id="CHEBI:29035"/>
        <label>2</label>
    </ligand>
</feature>
<dbReference type="GO" id="GO:0006096">
    <property type="term" value="P:glycolytic process"/>
    <property type="evidence" value="ECO:0007669"/>
    <property type="project" value="UniProtKB-UniRule"/>
</dbReference>
<dbReference type="HAMAP" id="MF_01038">
    <property type="entry name" value="GpmI"/>
    <property type="match status" value="1"/>
</dbReference>
<dbReference type="InterPro" id="IPR011258">
    <property type="entry name" value="BPG-indep_PGM_N"/>
</dbReference>
<dbReference type="NCBIfam" id="TIGR01307">
    <property type="entry name" value="pgm_bpd_ind"/>
    <property type="match status" value="1"/>
</dbReference>
<keyword evidence="17" id="KW-1185">Reference proteome</keyword>
<dbReference type="RefSeq" id="WP_109646980.1">
    <property type="nucleotide sequence ID" value="NZ_QGGB01000007.1"/>
</dbReference>
<evidence type="ECO:0000256" key="3">
    <source>
        <dbReference type="ARBA" id="ARBA00004798"/>
    </source>
</evidence>
<comment type="catalytic activity">
    <reaction evidence="1 9">
        <text>(2R)-2-phosphoglycerate = (2R)-3-phosphoglycerate</text>
        <dbReference type="Rhea" id="RHEA:15901"/>
        <dbReference type="ChEBI" id="CHEBI:58272"/>
        <dbReference type="ChEBI" id="CHEBI:58289"/>
        <dbReference type="EC" id="5.4.2.12"/>
    </reaction>
</comment>
<dbReference type="SUPFAM" id="SSF53649">
    <property type="entry name" value="Alkaline phosphatase-like"/>
    <property type="match status" value="1"/>
</dbReference>
<feature type="binding site" evidence="9 13">
    <location>
        <position position="441"/>
    </location>
    <ligand>
        <name>Mn(2+)</name>
        <dbReference type="ChEBI" id="CHEBI:29035"/>
        <label>2</label>
    </ligand>
</feature>
<accession>A0A316TNL5</accession>
<dbReference type="UniPathway" id="UPA00109">
    <property type="reaction ID" value="UER00186"/>
</dbReference>
<feature type="binding site" evidence="9 13">
    <location>
        <position position="442"/>
    </location>
    <ligand>
        <name>Mn(2+)</name>
        <dbReference type="ChEBI" id="CHEBI:29035"/>
        <label>2</label>
    </ligand>
</feature>
<feature type="binding site" evidence="9 13">
    <location>
        <position position="400"/>
    </location>
    <ligand>
        <name>Mn(2+)</name>
        <dbReference type="ChEBI" id="CHEBI:29035"/>
        <label>1</label>
    </ligand>
</feature>
<dbReference type="EMBL" id="QGGB01000007">
    <property type="protein sequence ID" value="PWN06187.1"/>
    <property type="molecule type" value="Genomic_DNA"/>
</dbReference>
<dbReference type="GO" id="GO:0005829">
    <property type="term" value="C:cytosol"/>
    <property type="evidence" value="ECO:0007669"/>
    <property type="project" value="TreeGrafter"/>
</dbReference>
<evidence type="ECO:0000259" key="14">
    <source>
        <dbReference type="Pfam" id="PF01676"/>
    </source>
</evidence>
<keyword evidence="6 9" id="KW-0324">Glycolysis</keyword>
<evidence type="ECO:0000256" key="2">
    <source>
        <dbReference type="ARBA" id="ARBA00002315"/>
    </source>
</evidence>
<proteinExistence type="inferred from homology"/>
<feature type="binding site" evidence="9 12">
    <location>
        <position position="333"/>
    </location>
    <ligand>
        <name>substrate</name>
    </ligand>
</feature>
<comment type="caution">
    <text evidence="16">The sequence shown here is derived from an EMBL/GenBank/DDBJ whole genome shotgun (WGS) entry which is preliminary data.</text>
</comment>
<keyword evidence="8 9" id="KW-0413">Isomerase</keyword>
<evidence type="ECO:0000256" key="13">
    <source>
        <dbReference type="PIRSR" id="PIRSR001492-3"/>
    </source>
</evidence>
<comment type="cofactor">
    <cofactor evidence="9">
        <name>Mn(2+)</name>
        <dbReference type="ChEBI" id="CHEBI:29035"/>
    </cofactor>
    <text evidence="9">Binds 2 manganese ions per subunit.</text>
</comment>
<feature type="binding site" evidence="9 12">
    <location>
        <begin position="154"/>
        <end position="155"/>
    </location>
    <ligand>
        <name>substrate</name>
    </ligand>
</feature>
<feature type="binding site" evidence="9 12">
    <location>
        <position position="186"/>
    </location>
    <ligand>
        <name>substrate</name>
    </ligand>
</feature>
<name>A0A316TNL5_9BACT</name>
<dbReference type="InterPro" id="IPR017850">
    <property type="entry name" value="Alkaline_phosphatase_core_sf"/>
</dbReference>
<comment type="function">
    <text evidence="2 9">Catalyzes the interconversion of 2-phosphoglycerate and 3-phosphoglycerate.</text>
</comment>
<feature type="domain" description="BPG-independent PGAM N-terminal" evidence="15">
    <location>
        <begin position="84"/>
        <end position="295"/>
    </location>
</feature>
<dbReference type="FunFam" id="3.40.1450.10:FF:000002">
    <property type="entry name" value="2,3-bisphosphoglycerate-independent phosphoglycerate mutase"/>
    <property type="match status" value="1"/>
</dbReference>
<dbReference type="PANTHER" id="PTHR31637:SF0">
    <property type="entry name" value="2,3-BISPHOSPHOGLYCERATE-INDEPENDENT PHOSPHOGLYCERATE MUTASE"/>
    <property type="match status" value="1"/>
</dbReference>
<dbReference type="Gene3D" id="3.40.720.10">
    <property type="entry name" value="Alkaline Phosphatase, subunit A"/>
    <property type="match status" value="1"/>
</dbReference>
<protein>
    <recommendedName>
        <fullName evidence="9 10">2,3-bisphosphoglycerate-independent phosphoglycerate mutase</fullName>
        <shortName evidence="9">BPG-independent PGAM</shortName>
        <shortName evidence="9">Phosphoglyceromutase</shortName>
        <shortName evidence="9">iPGM</shortName>
        <ecNumber evidence="9 10">5.4.2.12</ecNumber>
    </recommendedName>
</protein>
<feature type="binding site" evidence="9 12">
    <location>
        <position position="192"/>
    </location>
    <ligand>
        <name>substrate</name>
    </ligand>
</feature>
<dbReference type="InterPro" id="IPR006124">
    <property type="entry name" value="Metalloenzyme"/>
</dbReference>
<dbReference type="GO" id="GO:0030145">
    <property type="term" value="F:manganese ion binding"/>
    <property type="evidence" value="ECO:0007669"/>
    <property type="project" value="UniProtKB-UniRule"/>
</dbReference>
<feature type="binding site" evidence="9 12">
    <location>
        <position position="124"/>
    </location>
    <ligand>
        <name>substrate</name>
    </ligand>
</feature>
<evidence type="ECO:0000313" key="16">
    <source>
        <dbReference type="EMBL" id="PWN06187.1"/>
    </source>
</evidence>
<keyword evidence="5 9" id="KW-0479">Metal-binding</keyword>
<evidence type="ECO:0000256" key="9">
    <source>
        <dbReference type="HAMAP-Rule" id="MF_01038"/>
    </source>
</evidence>
<dbReference type="Proteomes" id="UP000245533">
    <property type="component" value="Unassembled WGS sequence"/>
</dbReference>
<evidence type="ECO:0000256" key="8">
    <source>
        <dbReference type="ARBA" id="ARBA00023235"/>
    </source>
</evidence>
<evidence type="ECO:0000256" key="5">
    <source>
        <dbReference type="ARBA" id="ARBA00022723"/>
    </source>
</evidence>
<organism evidence="16 17">
    <name type="scientific">Rhodohalobacter mucosus</name>
    <dbReference type="NCBI Taxonomy" id="2079485"/>
    <lineage>
        <taxon>Bacteria</taxon>
        <taxon>Pseudomonadati</taxon>
        <taxon>Balneolota</taxon>
        <taxon>Balneolia</taxon>
        <taxon>Balneolales</taxon>
        <taxon>Balneolaceae</taxon>
        <taxon>Rhodohalobacter</taxon>
    </lineage>
</organism>
<dbReference type="Pfam" id="PF01676">
    <property type="entry name" value="Metalloenzyme"/>
    <property type="match status" value="1"/>
</dbReference>
<feature type="active site" description="Phosphoserine intermediate" evidence="9 11">
    <location>
        <position position="64"/>
    </location>
</feature>
<dbReference type="InterPro" id="IPR036646">
    <property type="entry name" value="PGAM_B_sf"/>
</dbReference>
<dbReference type="PIRSF" id="PIRSF001492">
    <property type="entry name" value="IPGAM"/>
    <property type="match status" value="1"/>
</dbReference>
<evidence type="ECO:0000256" key="12">
    <source>
        <dbReference type="PIRSR" id="PIRSR001492-2"/>
    </source>
</evidence>
<comment type="subunit">
    <text evidence="9">Monomer.</text>
</comment>
<comment type="pathway">
    <text evidence="3 9">Carbohydrate degradation; glycolysis; pyruvate from D-glyceraldehyde 3-phosphate: step 3/5.</text>
</comment>
<dbReference type="PANTHER" id="PTHR31637">
    <property type="entry name" value="2,3-BISPHOSPHOGLYCERATE-INDEPENDENT PHOSPHOGLYCERATE MUTASE"/>
    <property type="match status" value="1"/>
</dbReference>
<feature type="binding site" evidence="9 13">
    <location>
        <position position="459"/>
    </location>
    <ligand>
        <name>Mn(2+)</name>
        <dbReference type="ChEBI" id="CHEBI:29035"/>
        <label>1</label>
    </ligand>
</feature>